<organism evidence="1">
    <name type="scientific">Arundo donax</name>
    <name type="common">Giant reed</name>
    <name type="synonym">Donax arundinaceus</name>
    <dbReference type="NCBI Taxonomy" id="35708"/>
    <lineage>
        <taxon>Eukaryota</taxon>
        <taxon>Viridiplantae</taxon>
        <taxon>Streptophyta</taxon>
        <taxon>Embryophyta</taxon>
        <taxon>Tracheophyta</taxon>
        <taxon>Spermatophyta</taxon>
        <taxon>Magnoliopsida</taxon>
        <taxon>Liliopsida</taxon>
        <taxon>Poales</taxon>
        <taxon>Poaceae</taxon>
        <taxon>PACMAD clade</taxon>
        <taxon>Arundinoideae</taxon>
        <taxon>Arundineae</taxon>
        <taxon>Arundo</taxon>
    </lineage>
</organism>
<evidence type="ECO:0000313" key="1">
    <source>
        <dbReference type="EMBL" id="JAD29737.1"/>
    </source>
</evidence>
<name>A0A0A8Z4F7_ARUDO</name>
<sequence>MEAKGSALRDPEVVKVVESVLP</sequence>
<proteinExistence type="predicted"/>
<accession>A0A0A8Z4F7</accession>
<dbReference type="AlphaFoldDB" id="A0A0A8Z4F7"/>
<reference evidence="1" key="1">
    <citation type="submission" date="2014-09" db="EMBL/GenBank/DDBJ databases">
        <authorList>
            <person name="Magalhaes I.L.F."/>
            <person name="Oliveira U."/>
            <person name="Santos F.R."/>
            <person name="Vidigal T.H.D.A."/>
            <person name="Brescovit A.D."/>
            <person name="Santos A.J."/>
        </authorList>
    </citation>
    <scope>NUCLEOTIDE SEQUENCE</scope>
    <source>
        <tissue evidence="1">Shoot tissue taken approximately 20 cm above the soil surface</tissue>
    </source>
</reference>
<protein>
    <submittedName>
        <fullName evidence="1">Uncharacterized protein</fullName>
    </submittedName>
</protein>
<dbReference type="EMBL" id="GBRH01268158">
    <property type="protein sequence ID" value="JAD29737.1"/>
    <property type="molecule type" value="Transcribed_RNA"/>
</dbReference>
<reference evidence="1" key="2">
    <citation type="journal article" date="2015" name="Data Brief">
        <title>Shoot transcriptome of the giant reed, Arundo donax.</title>
        <authorList>
            <person name="Barrero R.A."/>
            <person name="Guerrero F.D."/>
            <person name="Moolhuijzen P."/>
            <person name="Goolsby J.A."/>
            <person name="Tidwell J."/>
            <person name="Bellgard S.E."/>
            <person name="Bellgard M.I."/>
        </authorList>
    </citation>
    <scope>NUCLEOTIDE SEQUENCE</scope>
    <source>
        <tissue evidence="1">Shoot tissue taken approximately 20 cm above the soil surface</tissue>
    </source>
</reference>